<name>A0A1I6GUG9_9EURY</name>
<proteinExistence type="predicted"/>
<dbReference type="Proteomes" id="UP000198531">
    <property type="component" value="Unassembled WGS sequence"/>
</dbReference>
<evidence type="ECO:0000313" key="1">
    <source>
        <dbReference type="EMBL" id="SFR45913.1"/>
    </source>
</evidence>
<dbReference type="InterPro" id="IPR036102">
    <property type="entry name" value="OsmC/Ohrsf"/>
</dbReference>
<dbReference type="InterPro" id="IPR003718">
    <property type="entry name" value="OsmC/Ohr_fam"/>
</dbReference>
<evidence type="ECO:0000313" key="2">
    <source>
        <dbReference type="Proteomes" id="UP000198531"/>
    </source>
</evidence>
<reference evidence="2" key="1">
    <citation type="submission" date="2016-10" db="EMBL/GenBank/DDBJ databases">
        <authorList>
            <person name="Varghese N."/>
            <person name="Submissions S."/>
        </authorList>
    </citation>
    <scope>NUCLEOTIDE SEQUENCE [LARGE SCALE GENOMIC DNA]</scope>
    <source>
        <strain evidence="2">CGMCC 1.7736</strain>
    </source>
</reference>
<dbReference type="RefSeq" id="WP_089806354.1">
    <property type="nucleotide sequence ID" value="NZ_FOYT01000001.1"/>
</dbReference>
<dbReference type="OrthoDB" id="237916at2157"/>
<keyword evidence="2" id="KW-1185">Reference proteome</keyword>
<gene>
    <name evidence="1" type="ORF">SAMN04487947_1678</name>
</gene>
<dbReference type="SUPFAM" id="SSF82784">
    <property type="entry name" value="OsmC-like"/>
    <property type="match status" value="1"/>
</dbReference>
<dbReference type="Gene3D" id="3.30.300.20">
    <property type="match status" value="1"/>
</dbReference>
<dbReference type="InterPro" id="IPR015946">
    <property type="entry name" value="KH_dom-like_a/b"/>
</dbReference>
<sequence length="132" mass="14301">MSDIETSTVSEEGFASTSQVGDFELTIDATDEQGPNPNAVLVADYASCFLPAFRVGGQQRGHDDLGKIQIDADADLDDDDDLTGIRFAIHVEADLDDDEFDEIVTRAKDICHVHSALREGLYAEIEVHGGAF</sequence>
<organism evidence="1 2">
    <name type="scientific">Halogeometricum rufum</name>
    <dbReference type="NCBI Taxonomy" id="553469"/>
    <lineage>
        <taxon>Archaea</taxon>
        <taxon>Methanobacteriati</taxon>
        <taxon>Methanobacteriota</taxon>
        <taxon>Stenosarchaea group</taxon>
        <taxon>Halobacteria</taxon>
        <taxon>Halobacteriales</taxon>
        <taxon>Haloferacaceae</taxon>
        <taxon>Halogeometricum</taxon>
    </lineage>
</organism>
<dbReference type="AlphaFoldDB" id="A0A1I6GUG9"/>
<accession>A0A1I6GUG9</accession>
<protein>
    <submittedName>
        <fullName evidence="1">OsmC-like protein</fullName>
    </submittedName>
</protein>
<dbReference type="EMBL" id="FOYT01000001">
    <property type="protein sequence ID" value="SFR45913.1"/>
    <property type="molecule type" value="Genomic_DNA"/>
</dbReference>
<dbReference type="Pfam" id="PF02566">
    <property type="entry name" value="OsmC"/>
    <property type="match status" value="1"/>
</dbReference>